<evidence type="ECO:0000313" key="2">
    <source>
        <dbReference type="Proteomes" id="UP000756387"/>
    </source>
</evidence>
<dbReference type="Proteomes" id="UP000756387">
    <property type="component" value="Unassembled WGS sequence"/>
</dbReference>
<evidence type="ECO:0008006" key="3">
    <source>
        <dbReference type="Google" id="ProtNLM"/>
    </source>
</evidence>
<organism evidence="1 2">
    <name type="scientific">Nocardioides malaquae</name>
    <dbReference type="NCBI Taxonomy" id="2773426"/>
    <lineage>
        <taxon>Bacteria</taxon>
        <taxon>Bacillati</taxon>
        <taxon>Actinomycetota</taxon>
        <taxon>Actinomycetes</taxon>
        <taxon>Propionibacteriales</taxon>
        <taxon>Nocardioidaceae</taxon>
        <taxon>Nocardioides</taxon>
    </lineage>
</organism>
<proteinExistence type="predicted"/>
<name>A0ABR9RRB1_9ACTN</name>
<accession>A0ABR9RRB1</accession>
<sequence length="723" mass="79537">MIDLEPALFSRLLGTVAAHLGGARVLSILDDAELAGHLVGSLPVTAMPTLIRALKESDSFPEVSFVLPPWGSRPDRRWEVEHPPAKPFGLIVPAGELRMSLPGRLINLGEPTIVVEGSLPAAGGFRRPLAVALVVVDPSPPEGALVTRFFRAPSGLGIEAACAELSDLLSRAGGRTENGFVHRSESLSRESLRYEDHDPRVAAEEDDLSDFGEGGTVGDIFDVLIPRPPMRRPGIEIEELDETVRVIRARDLSLAGELLPIDVDVDEARRPPRIGVELQPGDFVMREIERPDRRGKPVEIEEADLPAAAGLNLIVLRPKALLEPEVSEFYRLYLASERSRVVMRPSRMGDHVRLVGIRRCPLPVPDADLVDALRSIRRAQGALKEWTDEGVGLTSRAFEGSAGDARRTLIETGRELRLRVEAAAQIGSLDHRIANFYPYPIAHKWRLVRVAESAGDASRTYGAILECFEATVVFGAALALACAHVNRLEVGAMAEVRKKLTHGGGLSVGDWVNILKIVASSKPFKRLNPDAPLAVVRELLPEGSVVARAQERLSERRNSESHQRKVDELDLRGAVEEARTDLELILSNAGFLADLPVYQVRSIRWDSFEGVGQAVVEVLRGDHPVPTPDTITHKQMDLEKDSLYVRDLSGDLILLRPFLMRLQCPRCRSWSTFHPDRRHHGQLELKAVDHAHSIDGSPYERVLARVGYLEPEVPAVERPGGRG</sequence>
<protein>
    <recommendedName>
        <fullName evidence="3">Restriction endonuclease</fullName>
    </recommendedName>
</protein>
<dbReference type="EMBL" id="JADCSA010000004">
    <property type="protein sequence ID" value="MBE7324103.1"/>
    <property type="molecule type" value="Genomic_DNA"/>
</dbReference>
<dbReference type="RefSeq" id="WP_193637440.1">
    <property type="nucleotide sequence ID" value="NZ_JADCSA010000004.1"/>
</dbReference>
<reference evidence="1 2" key="1">
    <citation type="submission" date="2020-10" db="EMBL/GenBank/DDBJ databases">
        <title>Nocardioides sp. isolated from sludge.</title>
        <authorList>
            <person name="Zhang X."/>
        </authorList>
    </citation>
    <scope>NUCLEOTIDE SEQUENCE [LARGE SCALE GENOMIC DNA]</scope>
    <source>
        <strain evidence="1 2">Y6</strain>
    </source>
</reference>
<gene>
    <name evidence="1" type="ORF">IEQ44_05515</name>
</gene>
<comment type="caution">
    <text evidence="1">The sequence shown here is derived from an EMBL/GenBank/DDBJ whole genome shotgun (WGS) entry which is preliminary data.</text>
</comment>
<keyword evidence="2" id="KW-1185">Reference proteome</keyword>
<evidence type="ECO:0000313" key="1">
    <source>
        <dbReference type="EMBL" id="MBE7324103.1"/>
    </source>
</evidence>